<comment type="caution">
    <text evidence="1">The sequence shown here is derived from an EMBL/GenBank/DDBJ whole genome shotgun (WGS) entry which is preliminary data.</text>
</comment>
<dbReference type="Proteomes" id="UP000092093">
    <property type="component" value="Unassembled WGS sequence"/>
</dbReference>
<proteinExistence type="predicted"/>
<gene>
    <name evidence="1" type="ORF">AN484_27095</name>
</gene>
<evidence type="ECO:0000313" key="2">
    <source>
        <dbReference type="Proteomes" id="UP000092093"/>
    </source>
</evidence>
<name>A0A1B7W989_APHFL</name>
<reference evidence="1 2" key="1">
    <citation type="submission" date="2015-09" db="EMBL/GenBank/DDBJ databases">
        <title>Aphanizomenon flos-aquae WA102.</title>
        <authorList>
            <person name="Driscoll C."/>
        </authorList>
    </citation>
    <scope>NUCLEOTIDE SEQUENCE [LARGE SCALE GENOMIC DNA]</scope>
    <source>
        <strain evidence="1">WA102</strain>
    </source>
</reference>
<sequence length="59" mass="6865">MEDHTLPKAMFYTFEKIGLPKAKFLICRTIWCGRSTFEFENLGEFENKIENLLGYQSGA</sequence>
<dbReference type="AlphaFoldDB" id="A0A1B7W989"/>
<accession>A0A1B7W989</accession>
<protein>
    <submittedName>
        <fullName evidence="1">Uncharacterized protein</fullName>
    </submittedName>
</protein>
<organism evidence="1 2">
    <name type="scientific">Aphanizomenon flos-aquae WA102</name>
    <dbReference type="NCBI Taxonomy" id="1710896"/>
    <lineage>
        <taxon>Bacteria</taxon>
        <taxon>Bacillati</taxon>
        <taxon>Cyanobacteriota</taxon>
        <taxon>Cyanophyceae</taxon>
        <taxon>Nostocales</taxon>
        <taxon>Aphanizomenonaceae</taxon>
        <taxon>Aphanizomenon</taxon>
    </lineage>
</organism>
<evidence type="ECO:0000313" key="1">
    <source>
        <dbReference type="EMBL" id="OBQ33633.1"/>
    </source>
</evidence>
<dbReference type="EMBL" id="LJOW01000562">
    <property type="protein sequence ID" value="OBQ33633.1"/>
    <property type="molecule type" value="Genomic_DNA"/>
</dbReference>